<name>A0ABW5DVA5_9PROT</name>
<sequence length="224" mass="25214">MAEEEYSRFYIAGNPVRRVVIESPVHPVGFHPSNKMGGLVSWESHIEADAALIMEMSWNITSFEAQPECLQYPTPHGIAETTPDFRIQIDGETIMVECKPDKALDKPELVETFEQIAAAYARKKIRYEVWTASMIRSGHRLATLKLLWRYCRKPLARTSPIIQDIQTMASCLPQTVGDLLGNFHHRADGLRALAHGVHQGLFTVDFTGPFSNETVVSPRLNPAR</sequence>
<accession>A0ABW5DVA5</accession>
<protein>
    <recommendedName>
        <fullName evidence="3">TnsA endonuclease N-terminal domain-containing protein</fullName>
    </recommendedName>
</protein>
<gene>
    <name evidence="1" type="ORF">ACFSM5_10945</name>
</gene>
<dbReference type="Proteomes" id="UP001597295">
    <property type="component" value="Unassembled WGS sequence"/>
</dbReference>
<evidence type="ECO:0000313" key="1">
    <source>
        <dbReference type="EMBL" id="MFD2263406.1"/>
    </source>
</evidence>
<comment type="caution">
    <text evidence="1">The sequence shown here is derived from an EMBL/GenBank/DDBJ whole genome shotgun (WGS) entry which is preliminary data.</text>
</comment>
<proteinExistence type="predicted"/>
<keyword evidence="2" id="KW-1185">Reference proteome</keyword>
<evidence type="ECO:0008006" key="3">
    <source>
        <dbReference type="Google" id="ProtNLM"/>
    </source>
</evidence>
<organism evidence="1 2">
    <name type="scientific">Lacibacterium aquatile</name>
    <dbReference type="NCBI Taxonomy" id="1168082"/>
    <lineage>
        <taxon>Bacteria</taxon>
        <taxon>Pseudomonadati</taxon>
        <taxon>Pseudomonadota</taxon>
        <taxon>Alphaproteobacteria</taxon>
        <taxon>Rhodospirillales</taxon>
        <taxon>Rhodospirillaceae</taxon>
    </lineage>
</organism>
<dbReference type="EMBL" id="JBHUIP010000011">
    <property type="protein sequence ID" value="MFD2263406.1"/>
    <property type="molecule type" value="Genomic_DNA"/>
</dbReference>
<reference evidence="2" key="1">
    <citation type="journal article" date="2019" name="Int. J. Syst. Evol. Microbiol.">
        <title>The Global Catalogue of Microorganisms (GCM) 10K type strain sequencing project: providing services to taxonomists for standard genome sequencing and annotation.</title>
        <authorList>
            <consortium name="The Broad Institute Genomics Platform"/>
            <consortium name="The Broad Institute Genome Sequencing Center for Infectious Disease"/>
            <person name="Wu L."/>
            <person name="Ma J."/>
        </authorList>
    </citation>
    <scope>NUCLEOTIDE SEQUENCE [LARGE SCALE GENOMIC DNA]</scope>
    <source>
        <strain evidence="2">CGMCC 1.19062</strain>
    </source>
</reference>
<dbReference type="RefSeq" id="WP_379876409.1">
    <property type="nucleotide sequence ID" value="NZ_JBHUIP010000011.1"/>
</dbReference>
<evidence type="ECO:0000313" key="2">
    <source>
        <dbReference type="Proteomes" id="UP001597295"/>
    </source>
</evidence>